<accession>A0A1H7LJD9</accession>
<keyword evidence="1" id="KW-0812">Transmembrane</keyword>
<feature type="transmembrane region" description="Helical" evidence="1">
    <location>
        <begin position="141"/>
        <end position="160"/>
    </location>
</feature>
<evidence type="ECO:0000313" key="2">
    <source>
        <dbReference type="EMBL" id="SEK99061.1"/>
    </source>
</evidence>
<gene>
    <name evidence="2" type="ORF">SAMN04488129_1064</name>
</gene>
<dbReference type="Proteomes" id="UP000198807">
    <property type="component" value="Unassembled WGS sequence"/>
</dbReference>
<feature type="transmembrane region" description="Helical" evidence="1">
    <location>
        <begin position="166"/>
        <end position="189"/>
    </location>
</feature>
<evidence type="ECO:0000256" key="1">
    <source>
        <dbReference type="SAM" id="Phobius"/>
    </source>
</evidence>
<proteinExistence type="predicted"/>
<dbReference type="EMBL" id="FOBC01000006">
    <property type="protein sequence ID" value="SEK99061.1"/>
    <property type="molecule type" value="Genomic_DNA"/>
</dbReference>
<protein>
    <submittedName>
        <fullName evidence="2">Uncharacterized protein</fullName>
    </submittedName>
</protein>
<name>A0A1H7LJD9_9GAMM</name>
<organism evidence="2 3">
    <name type="scientific">Halomonas daqiaonensis</name>
    <dbReference type="NCBI Taxonomy" id="650850"/>
    <lineage>
        <taxon>Bacteria</taxon>
        <taxon>Pseudomonadati</taxon>
        <taxon>Pseudomonadota</taxon>
        <taxon>Gammaproteobacteria</taxon>
        <taxon>Oceanospirillales</taxon>
        <taxon>Halomonadaceae</taxon>
        <taxon>Halomonas</taxon>
    </lineage>
</organism>
<dbReference type="AlphaFoldDB" id="A0A1H7LJD9"/>
<keyword evidence="1" id="KW-1133">Transmembrane helix</keyword>
<sequence length="194" mass="22088">MVVSLPTDDAPEEISLGRVYEEYVRISEVCNDYIHRSLGDIRLFGSIGALLAWDPLARLFELDAQLQQPVTPVGFLILLLLIVLVMFFDLLKQSIFFFHLQRMQALERVLNRAAGDRGELFHLAGGWPDWFRRYHAPAANGFWGVFYLLVVVFPSIILYLQEYGGWLFVYLPTAIVLLGLHACCAMRILGSLEP</sequence>
<keyword evidence="1" id="KW-0472">Membrane</keyword>
<keyword evidence="3" id="KW-1185">Reference proteome</keyword>
<feature type="transmembrane region" description="Helical" evidence="1">
    <location>
        <begin position="72"/>
        <end position="91"/>
    </location>
</feature>
<reference evidence="3" key="1">
    <citation type="submission" date="2016-10" db="EMBL/GenBank/DDBJ databases">
        <authorList>
            <person name="Varghese N."/>
            <person name="Submissions S."/>
        </authorList>
    </citation>
    <scope>NUCLEOTIDE SEQUENCE [LARGE SCALE GENOMIC DNA]</scope>
    <source>
        <strain evidence="3">CGMCC 1.9150</strain>
    </source>
</reference>
<evidence type="ECO:0000313" key="3">
    <source>
        <dbReference type="Proteomes" id="UP000198807"/>
    </source>
</evidence>